<dbReference type="InterPro" id="IPR007226">
    <property type="entry name" value="SRS_dom"/>
</dbReference>
<organism evidence="3 4">
    <name type="scientific">Besnoitia besnoiti</name>
    <name type="common">Apicomplexan protozoan</name>
    <dbReference type="NCBI Taxonomy" id="94643"/>
    <lineage>
        <taxon>Eukaryota</taxon>
        <taxon>Sar</taxon>
        <taxon>Alveolata</taxon>
        <taxon>Apicomplexa</taxon>
        <taxon>Conoidasida</taxon>
        <taxon>Coccidia</taxon>
        <taxon>Eucoccidiorida</taxon>
        <taxon>Eimeriorina</taxon>
        <taxon>Sarcocystidae</taxon>
        <taxon>Besnoitia</taxon>
    </lineage>
</organism>
<keyword evidence="4" id="KW-1185">Reference proteome</keyword>
<dbReference type="GeneID" id="40313092"/>
<dbReference type="Pfam" id="PF04092">
    <property type="entry name" value="SAG"/>
    <property type="match status" value="1"/>
</dbReference>
<accession>A0A2A9MBH3</accession>
<dbReference type="RefSeq" id="XP_029216976.1">
    <property type="nucleotide sequence ID" value="XM_029366516.1"/>
</dbReference>
<keyword evidence="1" id="KW-0732">Signal</keyword>
<dbReference type="InterPro" id="IPR036755">
    <property type="entry name" value="SRS_dom_sf"/>
</dbReference>
<dbReference type="Gene3D" id="2.60.40.1320">
    <property type="entry name" value="SRS domain"/>
    <property type="match status" value="1"/>
</dbReference>
<protein>
    <submittedName>
        <fullName evidence="3">SAG-related sequence</fullName>
    </submittedName>
</protein>
<dbReference type="VEuPathDB" id="ToxoDB:BESB_081660"/>
<dbReference type="Proteomes" id="UP000224006">
    <property type="component" value="Chromosome VIII"/>
</dbReference>
<evidence type="ECO:0000313" key="4">
    <source>
        <dbReference type="Proteomes" id="UP000224006"/>
    </source>
</evidence>
<comment type="caution">
    <text evidence="3">The sequence shown here is derived from an EMBL/GenBank/DDBJ whole genome shotgun (WGS) entry which is preliminary data.</text>
</comment>
<feature type="signal peptide" evidence="1">
    <location>
        <begin position="1"/>
        <end position="19"/>
    </location>
</feature>
<gene>
    <name evidence="3" type="ORF">BESB_081660</name>
</gene>
<feature type="chain" id="PRO_5013129208" evidence="1">
    <location>
        <begin position="20"/>
        <end position="205"/>
    </location>
</feature>
<evidence type="ECO:0000313" key="3">
    <source>
        <dbReference type="EMBL" id="PFH32967.1"/>
    </source>
</evidence>
<dbReference type="EMBL" id="NWUJ01000009">
    <property type="protein sequence ID" value="PFH32967.1"/>
    <property type="molecule type" value="Genomic_DNA"/>
</dbReference>
<dbReference type="GO" id="GO:0016020">
    <property type="term" value="C:membrane"/>
    <property type="evidence" value="ECO:0007669"/>
    <property type="project" value="InterPro"/>
</dbReference>
<evidence type="ECO:0000259" key="2">
    <source>
        <dbReference type="Pfam" id="PF04092"/>
    </source>
</evidence>
<dbReference type="SUPFAM" id="SSF74877">
    <property type="entry name" value="Major surface antigen p30, SAG1"/>
    <property type="match status" value="1"/>
</dbReference>
<feature type="domain" description="SRS" evidence="2">
    <location>
        <begin position="47"/>
        <end position="175"/>
    </location>
</feature>
<evidence type="ECO:0000256" key="1">
    <source>
        <dbReference type="SAM" id="SignalP"/>
    </source>
</evidence>
<sequence>MKLSLASLGATVAITFCLGQANGSLRDSQQQLVPDPLPAPTETRKCAPAKKLELMISEPKETAAFICPTTLPVLDPEYAEASVQKVYLGKEVKNLREILTDATLIKTTSTPQSNGQGTKAAASQSADEGYTLTVPQLPHEKTTIAFKCKPQNGEKEEQLEGKGTPAEACEVFITVASSGTSAALQTVSAATAIIGFLSAATNGVL</sequence>
<dbReference type="AlphaFoldDB" id="A0A2A9MBH3"/>
<dbReference type="KEGG" id="bbes:BESB_081660"/>
<reference evidence="3 4" key="1">
    <citation type="submission" date="2017-09" db="EMBL/GenBank/DDBJ databases">
        <title>Genome sequencing of Besnoitia besnoiti strain Bb-Ger1.</title>
        <authorList>
            <person name="Schares G."/>
            <person name="Venepally P."/>
            <person name="Lorenzi H.A."/>
        </authorList>
    </citation>
    <scope>NUCLEOTIDE SEQUENCE [LARGE SCALE GENOMIC DNA]</scope>
    <source>
        <strain evidence="3 4">Bb-Ger1</strain>
    </source>
</reference>
<proteinExistence type="predicted"/>
<name>A0A2A9MBH3_BESBE</name>